<keyword evidence="4" id="KW-1185">Reference proteome</keyword>
<gene>
    <name evidence="3" type="ORF">HLY00_829</name>
</gene>
<evidence type="ECO:0000313" key="4">
    <source>
        <dbReference type="Proteomes" id="UP000570517"/>
    </source>
</evidence>
<feature type="region of interest" description="Disordered" evidence="1">
    <location>
        <begin position="400"/>
        <end position="512"/>
    </location>
</feature>
<accession>A0A850PP08</accession>
<dbReference type="EMBL" id="JABFYL010000041">
    <property type="protein sequence ID" value="NVN52162.1"/>
    <property type="molecule type" value="Genomic_DNA"/>
</dbReference>
<name>A0A850PP08_9MYCO</name>
<feature type="compositionally biased region" description="Polar residues" evidence="1">
    <location>
        <begin position="503"/>
        <end position="512"/>
    </location>
</feature>
<sequence>MQSVVRSFMSIFLALGAVVAMSASWVTATAIPLLAAHTTALIMGGTFHPLTGPRDKPDFVTSYLDNAVIGHLDAAFAGPVTNAVAVFTPEEFFPIGRLTLDRSVAEGRANLHRCLAATADCVYNDDAAVTPGVGSVAPQPGDSFQVFGYSQSSVIASLLKRDLIADYSAGDAVMPFMLVANPMRPNGGVLMRGAGLPTIPILGITFTGASPTDSVMLPDGNYAYPTVDIARQYDGLGGDFPVRPLNLVATLNALLGYGLLHGETVDVPFGEARYQGREGDTSYYLIETDIVPLLQPFAFFIPKAILKAIDAPLRVIIEDAYDRGINPGVPTAAGWWPTNDLFGLIADVIRAIPVAVDNLFEGFGLPRVLRTEAPGTFGVAGPELPADPAAVTAQSHRTVLTSDGTGSEDGQLEVDSMTGSIGESEKRGEVTDTGSEEPAAVAESDPEESSPEAEPDVSAETEPEAEPEPDPEPTPEPDPEPDEAAGTDTDASTTTDPADGDSQPSDNNAAAA</sequence>
<feature type="domain" description="PE-PPE" evidence="2">
    <location>
        <begin position="80"/>
        <end position="322"/>
    </location>
</feature>
<proteinExistence type="predicted"/>
<dbReference type="InterPro" id="IPR029058">
    <property type="entry name" value="AB_hydrolase_fold"/>
</dbReference>
<dbReference type="Proteomes" id="UP000570517">
    <property type="component" value="Unassembled WGS sequence"/>
</dbReference>
<evidence type="ECO:0000256" key="1">
    <source>
        <dbReference type="SAM" id="MobiDB-lite"/>
    </source>
</evidence>
<dbReference type="InterPro" id="IPR013228">
    <property type="entry name" value="PE-PPE_C"/>
</dbReference>
<reference evidence="3 4" key="1">
    <citation type="submission" date="2020-05" db="EMBL/GenBank/DDBJ databases">
        <title>Draft genome sequence of Mycobacterium hippocampi DL, isolated from European seabass, Dicentrarchus labrax, reared in fish farms.</title>
        <authorList>
            <person name="Stathopoulou P."/>
            <person name="Asimakis E."/>
            <person name="Tzokas K."/>
            <person name="Batargias C."/>
            <person name="Tsiamis G."/>
        </authorList>
    </citation>
    <scope>NUCLEOTIDE SEQUENCE [LARGE SCALE GENOMIC DNA]</scope>
    <source>
        <strain evidence="3 4">DL</strain>
    </source>
</reference>
<evidence type="ECO:0000313" key="3">
    <source>
        <dbReference type="EMBL" id="NVN52162.1"/>
    </source>
</evidence>
<organism evidence="3 4">
    <name type="scientific">Mycolicibacterium hippocampi</name>
    <dbReference type="NCBI Taxonomy" id="659824"/>
    <lineage>
        <taxon>Bacteria</taxon>
        <taxon>Bacillati</taxon>
        <taxon>Actinomycetota</taxon>
        <taxon>Actinomycetes</taxon>
        <taxon>Mycobacteriales</taxon>
        <taxon>Mycobacteriaceae</taxon>
        <taxon>Mycolicibacterium</taxon>
    </lineage>
</organism>
<dbReference type="Gene3D" id="3.40.50.1820">
    <property type="entry name" value="alpha/beta hydrolase"/>
    <property type="match status" value="1"/>
</dbReference>
<evidence type="ECO:0000259" key="2">
    <source>
        <dbReference type="Pfam" id="PF08237"/>
    </source>
</evidence>
<protein>
    <recommendedName>
        <fullName evidence="2">PE-PPE domain-containing protein</fullName>
    </recommendedName>
</protein>
<dbReference type="AlphaFoldDB" id="A0A850PP08"/>
<feature type="compositionally biased region" description="Low complexity" evidence="1">
    <location>
        <begin position="486"/>
        <end position="502"/>
    </location>
</feature>
<comment type="caution">
    <text evidence="3">The sequence shown here is derived from an EMBL/GenBank/DDBJ whole genome shotgun (WGS) entry which is preliminary data.</text>
</comment>
<feature type="compositionally biased region" description="Acidic residues" evidence="1">
    <location>
        <begin position="444"/>
        <end position="485"/>
    </location>
</feature>
<dbReference type="Pfam" id="PF08237">
    <property type="entry name" value="PE-PPE"/>
    <property type="match status" value="1"/>
</dbReference>